<evidence type="ECO:0000313" key="1">
    <source>
        <dbReference type="EMBL" id="GBN12834.1"/>
    </source>
</evidence>
<accession>A0A4Y2LE91</accession>
<gene>
    <name evidence="1" type="ORF">AVEN_177891_1</name>
</gene>
<sequence length="107" mass="11687">MVSKSLTTIPVFPGEVRTRLLIRRLLTLDLAVAPTCCYESCPGGCPAGEDISCLNFLLKGSNLKFVVNPINFPPFGYTGRPLNPLIPKTIGIEGPQNTGTFDFLFQR</sequence>
<proteinExistence type="predicted"/>
<reference evidence="1 2" key="1">
    <citation type="journal article" date="2019" name="Sci. Rep.">
        <title>Orb-weaving spider Araneus ventricosus genome elucidates the spidroin gene catalogue.</title>
        <authorList>
            <person name="Kono N."/>
            <person name="Nakamura H."/>
            <person name="Ohtoshi R."/>
            <person name="Moran D.A.P."/>
            <person name="Shinohara A."/>
            <person name="Yoshida Y."/>
            <person name="Fujiwara M."/>
            <person name="Mori M."/>
            <person name="Tomita M."/>
            <person name="Arakawa K."/>
        </authorList>
    </citation>
    <scope>NUCLEOTIDE SEQUENCE [LARGE SCALE GENOMIC DNA]</scope>
</reference>
<organism evidence="1 2">
    <name type="scientific">Araneus ventricosus</name>
    <name type="common">Orbweaver spider</name>
    <name type="synonym">Epeira ventricosa</name>
    <dbReference type="NCBI Taxonomy" id="182803"/>
    <lineage>
        <taxon>Eukaryota</taxon>
        <taxon>Metazoa</taxon>
        <taxon>Ecdysozoa</taxon>
        <taxon>Arthropoda</taxon>
        <taxon>Chelicerata</taxon>
        <taxon>Arachnida</taxon>
        <taxon>Araneae</taxon>
        <taxon>Araneomorphae</taxon>
        <taxon>Entelegynae</taxon>
        <taxon>Araneoidea</taxon>
        <taxon>Araneidae</taxon>
        <taxon>Araneus</taxon>
    </lineage>
</organism>
<dbReference type="EMBL" id="BGPR01005724">
    <property type="protein sequence ID" value="GBN12834.1"/>
    <property type="molecule type" value="Genomic_DNA"/>
</dbReference>
<evidence type="ECO:0000313" key="2">
    <source>
        <dbReference type="Proteomes" id="UP000499080"/>
    </source>
</evidence>
<dbReference type="AlphaFoldDB" id="A0A4Y2LE91"/>
<name>A0A4Y2LE91_ARAVE</name>
<comment type="caution">
    <text evidence="1">The sequence shown here is derived from an EMBL/GenBank/DDBJ whole genome shotgun (WGS) entry which is preliminary data.</text>
</comment>
<dbReference type="Proteomes" id="UP000499080">
    <property type="component" value="Unassembled WGS sequence"/>
</dbReference>
<protein>
    <submittedName>
        <fullName evidence="1">Uncharacterized protein</fullName>
    </submittedName>
</protein>
<keyword evidence="2" id="KW-1185">Reference proteome</keyword>